<evidence type="ECO:0000313" key="1">
    <source>
        <dbReference type="EMBL" id="GAI59371.1"/>
    </source>
</evidence>
<accession>X1QX33</accession>
<gene>
    <name evidence="1" type="ORF">S12H4_07311</name>
</gene>
<proteinExistence type="predicted"/>
<dbReference type="AlphaFoldDB" id="X1QX33"/>
<reference evidence="1" key="1">
    <citation type="journal article" date="2014" name="Front. Microbiol.">
        <title>High frequency of phylogenetically diverse reductive dehalogenase-homologous genes in deep subseafloor sedimentary metagenomes.</title>
        <authorList>
            <person name="Kawai M."/>
            <person name="Futagami T."/>
            <person name="Toyoda A."/>
            <person name="Takaki Y."/>
            <person name="Nishi S."/>
            <person name="Hori S."/>
            <person name="Arai W."/>
            <person name="Tsubouchi T."/>
            <person name="Morono Y."/>
            <person name="Uchiyama I."/>
            <person name="Ito T."/>
            <person name="Fujiyama A."/>
            <person name="Inagaki F."/>
            <person name="Takami H."/>
        </authorList>
    </citation>
    <scope>NUCLEOTIDE SEQUENCE</scope>
    <source>
        <strain evidence="1">Expedition CK06-06</strain>
    </source>
</reference>
<protein>
    <submittedName>
        <fullName evidence="1">Uncharacterized protein</fullName>
    </submittedName>
</protein>
<feature type="non-terminal residue" evidence="1">
    <location>
        <position position="1"/>
    </location>
</feature>
<comment type="caution">
    <text evidence="1">The sequence shown here is derived from an EMBL/GenBank/DDBJ whole genome shotgun (WGS) entry which is preliminary data.</text>
</comment>
<organism evidence="1">
    <name type="scientific">marine sediment metagenome</name>
    <dbReference type="NCBI Taxonomy" id="412755"/>
    <lineage>
        <taxon>unclassified sequences</taxon>
        <taxon>metagenomes</taxon>
        <taxon>ecological metagenomes</taxon>
    </lineage>
</organism>
<dbReference type="EMBL" id="BARW01002679">
    <property type="protein sequence ID" value="GAI59371.1"/>
    <property type="molecule type" value="Genomic_DNA"/>
</dbReference>
<name>X1QX33_9ZZZZ</name>
<sequence length="55" mass="6461">AGYRAGLFVENKKSVTILFVGHHEDYKKLKKGSDLACFRYLIKALYPEVYKIFYK</sequence>